<evidence type="ECO:0000313" key="1">
    <source>
        <dbReference type="EMBL" id="SVA17665.1"/>
    </source>
</evidence>
<dbReference type="EMBL" id="UINC01004899">
    <property type="protein sequence ID" value="SVA17665.1"/>
    <property type="molecule type" value="Genomic_DNA"/>
</dbReference>
<protein>
    <submittedName>
        <fullName evidence="1">Uncharacterized protein</fullName>
    </submittedName>
</protein>
<organism evidence="1">
    <name type="scientific">marine metagenome</name>
    <dbReference type="NCBI Taxonomy" id="408172"/>
    <lineage>
        <taxon>unclassified sequences</taxon>
        <taxon>metagenomes</taxon>
        <taxon>ecological metagenomes</taxon>
    </lineage>
</organism>
<feature type="non-terminal residue" evidence="1">
    <location>
        <position position="122"/>
    </location>
</feature>
<name>A0A381TNN4_9ZZZZ</name>
<reference evidence="1" key="1">
    <citation type="submission" date="2018-05" db="EMBL/GenBank/DDBJ databases">
        <authorList>
            <person name="Lanie J.A."/>
            <person name="Ng W.-L."/>
            <person name="Kazmierczak K.M."/>
            <person name="Andrzejewski T.M."/>
            <person name="Davidsen T.M."/>
            <person name="Wayne K.J."/>
            <person name="Tettelin H."/>
            <person name="Glass J.I."/>
            <person name="Rusch D."/>
            <person name="Podicherti R."/>
            <person name="Tsui H.-C.T."/>
            <person name="Winkler M.E."/>
        </authorList>
    </citation>
    <scope>NUCLEOTIDE SEQUENCE</scope>
</reference>
<dbReference type="AlphaFoldDB" id="A0A381TNN4"/>
<sequence>MTLADKELDLAPAVRDFGEENGLDLSWLETRGEWGVKAEPEKGGLRLSDIQLGTYGEPGDYSDNMTGRPRGSLARPDAYRIGGYQVRTKSDIWLTNASVLYEEALQRQWSSATDIPWNTIKP</sequence>
<accession>A0A381TNN4</accession>
<proteinExistence type="predicted"/>
<gene>
    <name evidence="1" type="ORF">METZ01_LOCUS70519</name>
</gene>